<proteinExistence type="predicted"/>
<gene>
    <name evidence="1" type="ORF">QUE93_01320</name>
</gene>
<protein>
    <submittedName>
        <fullName evidence="1">Uncharacterized protein</fullName>
    </submittedName>
</protein>
<accession>A0ABT7RWJ1</accession>
<reference evidence="1 2" key="1">
    <citation type="submission" date="2023-06" db="EMBL/GenBank/DDBJ databases">
        <title>Draft Genome Sequences of lactic acid bacteria strains isolated from fermented milk products.</title>
        <authorList>
            <person name="Elcheninov A.G."/>
            <person name="Klyukina A."/>
            <person name="Zayulina K.S."/>
            <person name="Gavirova L.A."/>
            <person name="Shcherbakova P.A."/>
            <person name="Shestakov A.I."/>
            <person name="Kublanov I.V."/>
            <person name="Kochetkova T.V."/>
        </authorList>
    </citation>
    <scope>NUCLEOTIDE SEQUENCE [LARGE SCALE GENOMIC DNA]</scope>
    <source>
        <strain evidence="1 2">TOM.81</strain>
    </source>
</reference>
<dbReference type="EMBL" id="JAUCAQ010000002">
    <property type="protein sequence ID" value="MDM7645667.1"/>
    <property type="molecule type" value="Genomic_DNA"/>
</dbReference>
<comment type="caution">
    <text evidence="1">The sequence shown here is derived from an EMBL/GenBank/DDBJ whole genome shotgun (WGS) entry which is preliminary data.</text>
</comment>
<evidence type="ECO:0000313" key="2">
    <source>
        <dbReference type="Proteomes" id="UP001242903"/>
    </source>
</evidence>
<keyword evidence="2" id="KW-1185">Reference proteome</keyword>
<organism evidence="1 2">
    <name type="scientific">Leuconostoc falkenbergense</name>
    <dbReference type="NCBI Taxonomy" id="2766470"/>
    <lineage>
        <taxon>Bacteria</taxon>
        <taxon>Bacillati</taxon>
        <taxon>Bacillota</taxon>
        <taxon>Bacilli</taxon>
        <taxon>Lactobacillales</taxon>
        <taxon>Lactobacillaceae</taxon>
        <taxon>Leuconostoc</taxon>
    </lineage>
</organism>
<name>A0ABT7RWJ1_9LACO</name>
<dbReference type="Proteomes" id="UP001242903">
    <property type="component" value="Unassembled WGS sequence"/>
</dbReference>
<dbReference type="RefSeq" id="WP_260354042.1">
    <property type="nucleotide sequence ID" value="NZ_JAUCAQ010000002.1"/>
</dbReference>
<dbReference type="InterPro" id="IPR038165">
    <property type="entry name" value="FlgT_C_sf"/>
</dbReference>
<sequence length="149" mass="16217">MAAAGPSRKLFSEARVIRILSKTDIVINKGKIDGVELRDKFSVGENLGSILDPESQKSYGHIISNKDTLEVTSAYLHFSVLSKITRNTNGGLINRSLSNIAAGNIVQNLYGETNVTKETIKVNTEQIQPLRSEKGHLISLGDLAILVNN</sequence>
<evidence type="ECO:0000313" key="1">
    <source>
        <dbReference type="EMBL" id="MDM7645667.1"/>
    </source>
</evidence>
<dbReference type="Gene3D" id="2.40.10.410">
    <property type="entry name" value="FlgT, C-terminal domain"/>
    <property type="match status" value="1"/>
</dbReference>